<reference evidence="3 4" key="1">
    <citation type="submission" date="2014-06" db="EMBL/GenBank/DDBJ databases">
        <title>Evolutionary Origins and Diversification of the Mycorrhizal Mutualists.</title>
        <authorList>
            <consortium name="DOE Joint Genome Institute"/>
            <consortium name="Mycorrhizal Genomics Consortium"/>
            <person name="Kohler A."/>
            <person name="Kuo A."/>
            <person name="Nagy L.G."/>
            <person name="Floudas D."/>
            <person name="Copeland A."/>
            <person name="Barry K.W."/>
            <person name="Cichocki N."/>
            <person name="Veneault-Fourrey C."/>
            <person name="LaButti K."/>
            <person name="Lindquist E.A."/>
            <person name="Lipzen A."/>
            <person name="Lundell T."/>
            <person name="Morin E."/>
            <person name="Murat C."/>
            <person name="Riley R."/>
            <person name="Ohm R."/>
            <person name="Sun H."/>
            <person name="Tunlid A."/>
            <person name="Henrissat B."/>
            <person name="Grigoriev I.V."/>
            <person name="Hibbett D.S."/>
            <person name="Martin F."/>
        </authorList>
    </citation>
    <scope>NUCLEOTIDE SEQUENCE [LARGE SCALE GENOMIC DNA]</scope>
    <source>
        <strain evidence="3 4">SS14</strain>
    </source>
</reference>
<dbReference type="InterPro" id="IPR013785">
    <property type="entry name" value="Aldolase_TIM"/>
</dbReference>
<keyword evidence="1" id="KW-0704">Schiff base</keyword>
<dbReference type="InterPro" id="IPR018225">
    <property type="entry name" value="Transaldolase_AS"/>
</dbReference>
<dbReference type="PROSITE" id="PS00958">
    <property type="entry name" value="TRANSALDOLASE_2"/>
    <property type="match status" value="1"/>
</dbReference>
<keyword evidence="2" id="KW-0570">Pentose shunt</keyword>
<dbReference type="EMBL" id="KN837133">
    <property type="protein sequence ID" value="KIJ42019.1"/>
    <property type="molecule type" value="Genomic_DNA"/>
</dbReference>
<dbReference type="HOGENOM" id="CLU_115924_0_0_1"/>
<gene>
    <name evidence="3" type="ORF">M422DRAFT_171761</name>
</gene>
<keyword evidence="2" id="KW-0808">Transferase</keyword>
<dbReference type="GO" id="GO:0004801">
    <property type="term" value="F:transaldolase activity"/>
    <property type="evidence" value="ECO:0007669"/>
    <property type="project" value="UniProtKB-EC"/>
</dbReference>
<dbReference type="InterPro" id="IPR001585">
    <property type="entry name" value="TAL/FSA"/>
</dbReference>
<dbReference type="EC" id="2.2.1.2" evidence="2"/>
<comment type="function">
    <text evidence="2">Catalyzes the rate-limiting step of the non-oxidative phase in the pentose phosphate pathway. Catalyzes the reversible conversion of sedheptulose-7-phosphate and D-glyceraldehyde 3-phosphate into erythrose-4-phosphate and beta-D-fructose 6-phosphate.</text>
</comment>
<keyword evidence="4" id="KW-1185">Reference proteome</keyword>
<dbReference type="OrthoDB" id="1711136at2759"/>
<evidence type="ECO:0000313" key="3">
    <source>
        <dbReference type="EMBL" id="KIJ42019.1"/>
    </source>
</evidence>
<dbReference type="Proteomes" id="UP000054279">
    <property type="component" value="Unassembled WGS sequence"/>
</dbReference>
<dbReference type="SUPFAM" id="SSF51569">
    <property type="entry name" value="Aldolase"/>
    <property type="match status" value="1"/>
</dbReference>
<organism evidence="3 4">
    <name type="scientific">Sphaerobolus stellatus (strain SS14)</name>
    <dbReference type="NCBI Taxonomy" id="990650"/>
    <lineage>
        <taxon>Eukaryota</taxon>
        <taxon>Fungi</taxon>
        <taxon>Dikarya</taxon>
        <taxon>Basidiomycota</taxon>
        <taxon>Agaricomycotina</taxon>
        <taxon>Agaricomycetes</taxon>
        <taxon>Phallomycetidae</taxon>
        <taxon>Geastrales</taxon>
        <taxon>Sphaerobolaceae</taxon>
        <taxon>Sphaerobolus</taxon>
    </lineage>
</organism>
<evidence type="ECO:0000313" key="4">
    <source>
        <dbReference type="Proteomes" id="UP000054279"/>
    </source>
</evidence>
<comment type="catalytic activity">
    <reaction evidence="2">
        <text>D-sedoheptulose 7-phosphate + D-glyceraldehyde 3-phosphate = D-erythrose 4-phosphate + beta-D-fructose 6-phosphate</text>
        <dbReference type="Rhea" id="RHEA:17053"/>
        <dbReference type="ChEBI" id="CHEBI:16897"/>
        <dbReference type="ChEBI" id="CHEBI:57483"/>
        <dbReference type="ChEBI" id="CHEBI:57634"/>
        <dbReference type="ChEBI" id="CHEBI:59776"/>
        <dbReference type="EC" id="2.2.1.2"/>
    </reaction>
</comment>
<name>A0A0C9V573_SPHS4</name>
<dbReference type="GO" id="GO:0009052">
    <property type="term" value="P:pentose-phosphate shunt, non-oxidative branch"/>
    <property type="evidence" value="ECO:0007669"/>
    <property type="project" value="TreeGrafter"/>
</dbReference>
<dbReference type="Pfam" id="PF00923">
    <property type="entry name" value="TAL_FSA"/>
    <property type="match status" value="1"/>
</dbReference>
<dbReference type="Gene3D" id="3.20.20.70">
    <property type="entry name" value="Aldolase class I"/>
    <property type="match status" value="1"/>
</dbReference>
<evidence type="ECO:0000256" key="1">
    <source>
        <dbReference type="ARBA" id="ARBA00023270"/>
    </source>
</evidence>
<protein>
    <recommendedName>
        <fullName evidence="2">Transaldolase</fullName>
        <ecNumber evidence="2">2.2.1.2</ecNumber>
    </recommendedName>
</protein>
<sequence>MSEALSQLDFLRKYSGIDCDTLDYNVARELGPFINCTSNQAIAYFEAIKPENHDIIIKAAELANDYDPDEDKCIAYGVKALMVLLSLRMLPYLTGSVLTQSTMRGAYDTDLTVKDALEIVEIYKRLSPGIDINRICIKIPSTYEGLEACQILKAKGINTLGTILFTLEQAVLAHEVGCQNVSPYVNELKVLLFNAPAYSETY</sequence>
<dbReference type="UniPathway" id="UPA00115">
    <property type="reaction ID" value="UER00414"/>
</dbReference>
<comment type="pathway">
    <text evidence="2">Carbohydrate degradation; pentose phosphate pathway; D-glyceraldehyde 3-phosphate and beta-D-fructose 6-phosphate from D-ribose 5-phosphate and D-xylulose 5-phosphate (non-oxidative stage): step 2/3.</text>
</comment>
<proteinExistence type="predicted"/>
<dbReference type="GO" id="GO:0005975">
    <property type="term" value="P:carbohydrate metabolic process"/>
    <property type="evidence" value="ECO:0007669"/>
    <property type="project" value="InterPro"/>
</dbReference>
<dbReference type="PANTHER" id="PTHR10683">
    <property type="entry name" value="TRANSALDOLASE"/>
    <property type="match status" value="1"/>
</dbReference>
<evidence type="ECO:0000256" key="2">
    <source>
        <dbReference type="RuleBase" id="RU000501"/>
    </source>
</evidence>
<dbReference type="AlphaFoldDB" id="A0A0C9V573"/>
<dbReference type="PANTHER" id="PTHR10683:SF34">
    <property type="entry name" value="TRANSALDOLASE"/>
    <property type="match status" value="1"/>
</dbReference>
<accession>A0A0C9V573</accession>